<dbReference type="KEGG" id="bsen:DP114_31850"/>
<dbReference type="PANTHER" id="PTHR45566">
    <property type="entry name" value="HTH-TYPE TRANSCRIPTIONAL REGULATOR YHJB-RELATED"/>
    <property type="match status" value="1"/>
</dbReference>
<dbReference type="SMART" id="SM00448">
    <property type="entry name" value="REC"/>
    <property type="match status" value="1"/>
</dbReference>
<name>A0A856MP03_9CYAN</name>
<dbReference type="EMBL" id="CP030118">
    <property type="protein sequence ID" value="QDL11884.1"/>
    <property type="molecule type" value="Genomic_DNA"/>
</dbReference>
<dbReference type="InterPro" id="IPR022552">
    <property type="entry name" value="UPF_Ycf55"/>
</dbReference>
<dbReference type="GO" id="GO:0000160">
    <property type="term" value="P:phosphorelay signal transduction system"/>
    <property type="evidence" value="ECO:0007669"/>
    <property type="project" value="InterPro"/>
</dbReference>
<accession>A0A856MP03</accession>
<dbReference type="SUPFAM" id="SSF52172">
    <property type="entry name" value="CheY-like"/>
    <property type="match status" value="1"/>
</dbReference>
<dbReference type="InterPro" id="IPR001789">
    <property type="entry name" value="Sig_transdc_resp-reg_receiver"/>
</dbReference>
<keyword evidence="4" id="KW-1185">Reference proteome</keyword>
<dbReference type="InterPro" id="IPR051015">
    <property type="entry name" value="EvgA-like"/>
</dbReference>
<evidence type="ECO:0000313" key="4">
    <source>
        <dbReference type="Proteomes" id="UP000503129"/>
    </source>
</evidence>
<dbReference type="InterPro" id="IPR011006">
    <property type="entry name" value="CheY-like_superfamily"/>
</dbReference>
<dbReference type="RefSeq" id="WP_171978360.1">
    <property type="nucleotide sequence ID" value="NZ_CAWOXK010000001.1"/>
</dbReference>
<dbReference type="PIRSF" id="PIRSF026434">
    <property type="entry name" value="RR_ycf55_prd"/>
    <property type="match status" value="1"/>
</dbReference>
<dbReference type="AlphaFoldDB" id="A0A856MP03"/>
<gene>
    <name evidence="3" type="ORF">DP114_31850</name>
</gene>
<dbReference type="InterPro" id="IPR016837">
    <property type="entry name" value="Uncharacterised_Ycf55_cyanobac"/>
</dbReference>
<dbReference type="CDD" id="cd17535">
    <property type="entry name" value="REC_NarL-like"/>
    <property type="match status" value="1"/>
</dbReference>
<comment type="caution">
    <text evidence="1">Lacks conserved residue(s) required for the propagation of feature annotation.</text>
</comment>
<reference evidence="3 4" key="1">
    <citation type="submission" date="2018-06" db="EMBL/GenBank/DDBJ databases">
        <title>Comparative genomics of Brasilonema spp. strains.</title>
        <authorList>
            <person name="Alvarenga D.O."/>
            <person name="Fiore M.F."/>
            <person name="Varani A.M."/>
        </authorList>
    </citation>
    <scope>NUCLEOTIDE SEQUENCE [LARGE SCALE GENOMIC DNA]</scope>
    <source>
        <strain evidence="3 4">CENA114</strain>
    </source>
</reference>
<protein>
    <submittedName>
        <fullName evidence="3">DUF3685 domain-containing protein</fullName>
    </submittedName>
</protein>
<dbReference type="InterPro" id="IPR058245">
    <property type="entry name" value="NreC/VraR/RcsB-like_REC"/>
</dbReference>
<dbReference type="Gene3D" id="3.40.50.2300">
    <property type="match status" value="1"/>
</dbReference>
<dbReference type="Pfam" id="PF12452">
    <property type="entry name" value="DUF3685"/>
    <property type="match status" value="1"/>
</dbReference>
<evidence type="ECO:0000259" key="2">
    <source>
        <dbReference type="PROSITE" id="PS50110"/>
    </source>
</evidence>
<evidence type="ECO:0000256" key="1">
    <source>
        <dbReference type="PROSITE-ProRule" id="PRU00169"/>
    </source>
</evidence>
<dbReference type="Proteomes" id="UP000503129">
    <property type="component" value="Chromosome"/>
</dbReference>
<dbReference type="PANTHER" id="PTHR45566:SF1">
    <property type="entry name" value="HTH-TYPE TRANSCRIPTIONAL REGULATOR YHJB-RELATED"/>
    <property type="match status" value="1"/>
</dbReference>
<organism evidence="3 4">
    <name type="scientific">Brasilonema sennae CENA114</name>
    <dbReference type="NCBI Taxonomy" id="415709"/>
    <lineage>
        <taxon>Bacteria</taxon>
        <taxon>Bacillati</taxon>
        <taxon>Cyanobacteriota</taxon>
        <taxon>Cyanophyceae</taxon>
        <taxon>Nostocales</taxon>
        <taxon>Scytonemataceae</taxon>
        <taxon>Brasilonema</taxon>
        <taxon>Bromeliae group (in: Brasilonema)</taxon>
    </lineage>
</organism>
<dbReference type="PROSITE" id="PS50110">
    <property type="entry name" value="RESPONSE_REGULATORY"/>
    <property type="match status" value="1"/>
</dbReference>
<proteinExistence type="predicted"/>
<feature type="domain" description="Response regulatory" evidence="2">
    <location>
        <begin position="7"/>
        <end position="134"/>
    </location>
</feature>
<evidence type="ECO:0000313" key="3">
    <source>
        <dbReference type="EMBL" id="QDL11884.1"/>
    </source>
</evidence>
<sequence>MSDRPLRLLLIDQDPIFRLGLKVALEEFSNSQVVSEADTDTAALQILAKLAQENPNQVNLAVLELGNSRFVSSQQLGLQLCRHLKTQYPNLPLLLLSSVQEQGLLLAAKAAGVDGYCPKGTPISELVTIMHDVVAGGSSWNWEMGKQNMRIYRSEDAGYALENLTSSELPFALLRKRVRLSGIGYINVTLTQVTAQLQVPGLALLDRAVLAGQRRELLAARWLLNRLLASSLERRQEVQSHSRNVSASNNFASAQLQSAINSLPSTSVSKSDSPASVLSPRSLQAALFASCLTKLQLPLQNVTATPLEIDILREDKKRDLLYLILQKIADALDEMRASVVEISQLYELKSTVLLDVWQSATTSFFGKFSRVRVDNNNLEIVTFLLQDAAVVRSEILNQIPLVEELFSYLLFQRNLQIDNTSYPAGSFEAKEYAEMILENLLIQVGNGVMQPLLNSLADVEEVKQNFYDRQLISIREIERFRNNLSWRYRLRNYVNEPKAIFESRYELFVFAPRGIATTSIYAPRGQELTQLSGIPLVVTLAIEFRDAIAPRIQSILSLFGSGVVFVLTQVIGRGIGLIGRGILQGIGSVSLREKKNKKL</sequence>